<evidence type="ECO:0000313" key="2">
    <source>
        <dbReference type="EMBL" id="RAK71970.1"/>
    </source>
</evidence>
<dbReference type="VEuPathDB" id="FungiDB:BO72DRAFT_294748"/>
<proteinExistence type="predicted"/>
<name>A0A8G1VT54_9EURO</name>
<keyword evidence="3" id="KW-1185">Reference proteome</keyword>
<feature type="region of interest" description="Disordered" evidence="1">
    <location>
        <begin position="27"/>
        <end position="55"/>
    </location>
</feature>
<sequence length="102" mass="11640">MKKNIPTGISNMAWILKTNSIEVGSSGRAVPSFAATTTRRHQQDESQRRSHQPPERLREARFHWALAWPSELWYRDISSQDLVTSRAAMSSSYRALPSLWVG</sequence>
<dbReference type="Proteomes" id="UP000249789">
    <property type="component" value="Unassembled WGS sequence"/>
</dbReference>
<dbReference type="RefSeq" id="XP_040795982.1">
    <property type="nucleotide sequence ID" value="XM_040940388.1"/>
</dbReference>
<dbReference type="GeneID" id="63857721"/>
<organism evidence="2 3">
    <name type="scientific">Aspergillus fijiensis CBS 313.89</name>
    <dbReference type="NCBI Taxonomy" id="1448319"/>
    <lineage>
        <taxon>Eukaryota</taxon>
        <taxon>Fungi</taxon>
        <taxon>Dikarya</taxon>
        <taxon>Ascomycota</taxon>
        <taxon>Pezizomycotina</taxon>
        <taxon>Eurotiomycetes</taxon>
        <taxon>Eurotiomycetidae</taxon>
        <taxon>Eurotiales</taxon>
        <taxon>Aspergillaceae</taxon>
        <taxon>Aspergillus</taxon>
    </lineage>
</organism>
<evidence type="ECO:0000256" key="1">
    <source>
        <dbReference type="SAM" id="MobiDB-lite"/>
    </source>
</evidence>
<protein>
    <submittedName>
        <fullName evidence="2">Uncharacterized protein</fullName>
    </submittedName>
</protein>
<dbReference type="EMBL" id="KZ824705">
    <property type="protein sequence ID" value="RAK71970.1"/>
    <property type="molecule type" value="Genomic_DNA"/>
</dbReference>
<dbReference type="AlphaFoldDB" id="A0A8G1VT54"/>
<accession>A0A8G1VT54</accession>
<reference evidence="2 3" key="1">
    <citation type="submission" date="2018-02" db="EMBL/GenBank/DDBJ databases">
        <title>The genomes of Aspergillus section Nigri reveals drivers in fungal speciation.</title>
        <authorList>
            <consortium name="DOE Joint Genome Institute"/>
            <person name="Vesth T.C."/>
            <person name="Nybo J."/>
            <person name="Theobald S."/>
            <person name="Brandl J."/>
            <person name="Frisvad J.C."/>
            <person name="Nielsen K.F."/>
            <person name="Lyhne E.K."/>
            <person name="Kogle M.E."/>
            <person name="Kuo A."/>
            <person name="Riley R."/>
            <person name="Clum A."/>
            <person name="Nolan M."/>
            <person name="Lipzen A."/>
            <person name="Salamov A."/>
            <person name="Henrissat B."/>
            <person name="Wiebenga A."/>
            <person name="De vries R.P."/>
            <person name="Grigoriev I.V."/>
            <person name="Mortensen U.H."/>
            <person name="Andersen M.R."/>
            <person name="Baker S.E."/>
        </authorList>
    </citation>
    <scope>NUCLEOTIDE SEQUENCE [LARGE SCALE GENOMIC DNA]</scope>
    <source>
        <strain evidence="2 3">CBS 313.89</strain>
    </source>
</reference>
<evidence type="ECO:0000313" key="3">
    <source>
        <dbReference type="Proteomes" id="UP000249789"/>
    </source>
</evidence>
<feature type="compositionally biased region" description="Basic and acidic residues" evidence="1">
    <location>
        <begin position="41"/>
        <end position="55"/>
    </location>
</feature>
<gene>
    <name evidence="2" type="ORF">BO72DRAFT_294748</name>
</gene>